<accession>A0A8T0AZY2</accession>
<dbReference type="GO" id="GO:0070062">
    <property type="term" value="C:extracellular exosome"/>
    <property type="evidence" value="ECO:0007669"/>
    <property type="project" value="TreeGrafter"/>
</dbReference>
<evidence type="ECO:0000313" key="6">
    <source>
        <dbReference type="Proteomes" id="UP000606274"/>
    </source>
</evidence>
<keyword evidence="6" id="KW-1185">Reference proteome</keyword>
<feature type="repeat" description="TPR" evidence="3">
    <location>
        <begin position="668"/>
        <end position="701"/>
    </location>
</feature>
<feature type="repeat" description="TPR" evidence="3">
    <location>
        <begin position="901"/>
        <end position="934"/>
    </location>
</feature>
<dbReference type="GO" id="GO:0060271">
    <property type="term" value="P:cilium assembly"/>
    <property type="evidence" value="ECO:0007669"/>
    <property type="project" value="TreeGrafter"/>
</dbReference>
<dbReference type="InterPro" id="IPR052628">
    <property type="entry name" value="CFAP70"/>
</dbReference>
<protein>
    <recommendedName>
        <fullName evidence="7">Cilia- and flagella-associated protein 70</fullName>
    </recommendedName>
</protein>
<dbReference type="GO" id="GO:0031514">
    <property type="term" value="C:motile cilium"/>
    <property type="evidence" value="ECO:0007669"/>
    <property type="project" value="TreeGrafter"/>
</dbReference>
<dbReference type="PANTHER" id="PTHR44314:SF1">
    <property type="entry name" value="CILIA- AND FLAGELLA-ASSOCIATED PROTEIN 70"/>
    <property type="match status" value="1"/>
</dbReference>
<dbReference type="Gene3D" id="1.25.40.10">
    <property type="entry name" value="Tetratricopeptide repeat domain"/>
    <property type="match status" value="3"/>
</dbReference>
<reference evidence="5" key="1">
    <citation type="submission" date="2020-08" db="EMBL/GenBank/DDBJ databases">
        <title>Chromosome-level assembly of Southern catfish (Silurus meridionalis) provides insights into visual adaptation to the nocturnal and benthic lifestyles.</title>
        <authorList>
            <person name="Zhang Y."/>
            <person name="Wang D."/>
            <person name="Peng Z."/>
        </authorList>
    </citation>
    <scope>NUCLEOTIDE SEQUENCE</scope>
    <source>
        <strain evidence="5">SWU-2019-XX</strain>
        <tissue evidence="5">Muscle</tissue>
    </source>
</reference>
<evidence type="ECO:0000256" key="1">
    <source>
        <dbReference type="ARBA" id="ARBA00022737"/>
    </source>
</evidence>
<dbReference type="SUPFAM" id="SSF48452">
    <property type="entry name" value="TPR-like"/>
    <property type="match status" value="2"/>
</dbReference>
<feature type="region of interest" description="Disordered" evidence="4">
    <location>
        <begin position="407"/>
        <end position="449"/>
    </location>
</feature>
<dbReference type="AlphaFoldDB" id="A0A8T0AZY2"/>
<feature type="repeat" description="TPR" evidence="3">
    <location>
        <begin position="938"/>
        <end position="971"/>
    </location>
</feature>
<dbReference type="EMBL" id="JABFDY010000014">
    <property type="protein sequence ID" value="KAF7698250.1"/>
    <property type="molecule type" value="Genomic_DNA"/>
</dbReference>
<keyword evidence="1" id="KW-0677">Repeat</keyword>
<evidence type="ECO:0000256" key="3">
    <source>
        <dbReference type="PROSITE-ProRule" id="PRU00339"/>
    </source>
</evidence>
<feature type="compositionally biased region" description="Basic and acidic residues" evidence="4">
    <location>
        <begin position="425"/>
        <end position="435"/>
    </location>
</feature>
<evidence type="ECO:0008006" key="7">
    <source>
        <dbReference type="Google" id="ProtNLM"/>
    </source>
</evidence>
<dbReference type="SMART" id="SM00028">
    <property type="entry name" value="TPR"/>
    <property type="match status" value="9"/>
</dbReference>
<dbReference type="Proteomes" id="UP000606274">
    <property type="component" value="Unassembled WGS sequence"/>
</dbReference>
<feature type="compositionally biased region" description="Low complexity" evidence="4">
    <location>
        <begin position="411"/>
        <end position="424"/>
    </location>
</feature>
<gene>
    <name evidence="5" type="ORF">HF521_004760</name>
</gene>
<proteinExistence type="predicted"/>
<dbReference type="PROSITE" id="PS50005">
    <property type="entry name" value="TPR"/>
    <property type="match status" value="3"/>
</dbReference>
<name>A0A8T0AZY2_SILME</name>
<evidence type="ECO:0000313" key="5">
    <source>
        <dbReference type="EMBL" id="KAF7698250.1"/>
    </source>
</evidence>
<evidence type="ECO:0000256" key="4">
    <source>
        <dbReference type="SAM" id="MobiDB-lite"/>
    </source>
</evidence>
<organism evidence="5 6">
    <name type="scientific">Silurus meridionalis</name>
    <name type="common">Southern catfish</name>
    <name type="synonym">Silurus soldatovi meridionalis</name>
    <dbReference type="NCBI Taxonomy" id="175797"/>
    <lineage>
        <taxon>Eukaryota</taxon>
        <taxon>Metazoa</taxon>
        <taxon>Chordata</taxon>
        <taxon>Craniata</taxon>
        <taxon>Vertebrata</taxon>
        <taxon>Euteleostomi</taxon>
        <taxon>Actinopterygii</taxon>
        <taxon>Neopterygii</taxon>
        <taxon>Teleostei</taxon>
        <taxon>Ostariophysi</taxon>
        <taxon>Siluriformes</taxon>
        <taxon>Siluridae</taxon>
        <taxon>Silurus</taxon>
    </lineage>
</organism>
<dbReference type="InterPro" id="IPR011990">
    <property type="entry name" value="TPR-like_helical_dom_sf"/>
</dbReference>
<comment type="caution">
    <text evidence="5">The sequence shown here is derived from an EMBL/GenBank/DDBJ whole genome shotgun (WGS) entry which is preliminary data.</text>
</comment>
<feature type="region of interest" description="Disordered" evidence="4">
    <location>
        <begin position="781"/>
        <end position="828"/>
    </location>
</feature>
<sequence length="1131" mass="127757">MFNMDEEASGVSVQIIVLQGENLRGHKGRPFVSFVRVEFNGALLGDSQRLHGSAEETLNYNFTCGFECSGTSHTMDDLAHKPVILTLIEILPKEDKQKEEKTSVLGQAVVDLLPLLQGQCSFTSTVVLHPTHGSLNETVSQDSGIKSTLEVTVSVPEPLLSDTKVAETNLLSVTVETAYSVPEVWNASAGPHHSYVAALQVPLTSNKEEQMLLFSNGILKMGGEREPVPRRKKWPLCSFLAPDAQFIPGIFINDEAVNSEHSDLNSSEDEVFRAEAESKRKRVSWDTTRRCLIDAGGVTCLSHRIAECRLWPVEVIRCTQFEACKAGRGKAGKEKPVRNDQLEDEIQLSFHGVAYVDFSPLLYPGVRRIRGAYRIHPFSDSDLLMKTNRQASVVSENMKTQLAEALLRPTSSLSSGKAAPSKASGGKDSKDEMKKGKPAQAESGMDFDGQQVNADSQMYADSRSYIIIEIALEKPLVAKRQREELAKRVREMISPRPSRPRHSAGAERALQEYQAQIMNVTAQVLQQYEQMFGDAFVPGAKPLDLATQKQRKTQLFGELNCSGKYFAFKEQIKYSVVRIVREKMLRTEAFTNPEQLQAFLSQLYVFLVDEMHIALNKTLSAEEREFQAQPLLDCSQLRHFAKEAQLNEDYQLAARYYQEQLAQDRTNPTHWFDYGVLYMVTADYMKAEECFRLAVSVDQEHISSLLMCGILSEMNNRYEEAETFFERATCLKSNSVVTWTLFGLFHLSQENFFQAEMAFIEATKQLRAALVCNNQEQRSESVCDTANKPAMEETEDETEGREIRAEEGDETGADPVQSLPQDHQSPSKVGNTIYMETVKFLLQCHALQMAQRALAQELLCPDGGPSSSYHLAVAQVQLLRGEYSSAEASLQQALHYNFQNPDVWALFGHMYYMIKDFNQAQKSYERTLDFVTEPSDIHLVYLRLGFIYLQKGQYDKAKSTYMHACKTSPSYLTWLGLGIACYRLSELTEAEDALTEANAINNRNPEVWGYLSLICLQTGRKLEAEQSYKYAVKFNASEALLQEITDAQTRAILLIYRSSYLRFAAAPLETVAIWRPLRRLRTPGFLLARGKYARPPSDRKYEVNRRGECVPEFVTLYSQFKRDRVFKKHVS</sequence>
<dbReference type="GO" id="GO:0003341">
    <property type="term" value="P:cilium movement"/>
    <property type="evidence" value="ECO:0007669"/>
    <property type="project" value="TreeGrafter"/>
</dbReference>
<feature type="compositionally biased region" description="Polar residues" evidence="4">
    <location>
        <begin position="818"/>
        <end position="828"/>
    </location>
</feature>
<keyword evidence="2 3" id="KW-0802">TPR repeat</keyword>
<dbReference type="InterPro" id="IPR019734">
    <property type="entry name" value="TPR_rpt"/>
</dbReference>
<evidence type="ECO:0000256" key="2">
    <source>
        <dbReference type="ARBA" id="ARBA00022803"/>
    </source>
</evidence>
<dbReference type="Pfam" id="PF13181">
    <property type="entry name" value="TPR_8"/>
    <property type="match status" value="1"/>
</dbReference>
<dbReference type="PANTHER" id="PTHR44314">
    <property type="entry name" value="CILIA- AND FLAGELLA-ASSOCIATED PROTEIN 70"/>
    <property type="match status" value="1"/>
</dbReference>